<evidence type="ECO:0000256" key="7">
    <source>
        <dbReference type="ARBA" id="ARBA00023002"/>
    </source>
</evidence>
<evidence type="ECO:0000256" key="13">
    <source>
        <dbReference type="ARBA" id="ARBA00044502"/>
    </source>
</evidence>
<dbReference type="GeneID" id="28767565"/>
<evidence type="ECO:0000256" key="11">
    <source>
        <dbReference type="ARBA" id="ARBA00023277"/>
    </source>
</evidence>
<evidence type="ECO:0000256" key="4">
    <source>
        <dbReference type="ARBA" id="ARBA00022723"/>
    </source>
</evidence>
<dbReference type="Pfam" id="PF03443">
    <property type="entry name" value="AA9"/>
    <property type="match status" value="1"/>
</dbReference>
<dbReference type="OrthoDB" id="6038816at2759"/>
<evidence type="ECO:0000256" key="8">
    <source>
        <dbReference type="ARBA" id="ARBA00023008"/>
    </source>
</evidence>
<evidence type="ECO:0000313" key="19">
    <source>
        <dbReference type="EMBL" id="OAG07124.1"/>
    </source>
</evidence>
<evidence type="ECO:0000313" key="20">
    <source>
        <dbReference type="Proteomes" id="UP000077069"/>
    </source>
</evidence>
<evidence type="ECO:0000256" key="1">
    <source>
        <dbReference type="ARBA" id="ARBA00001973"/>
    </source>
</evidence>
<dbReference type="InParanoid" id="A0A177CHW6"/>
<keyword evidence="12" id="KW-0624">Polysaccharide degradation</keyword>
<evidence type="ECO:0000256" key="10">
    <source>
        <dbReference type="ARBA" id="ARBA00023157"/>
    </source>
</evidence>
<evidence type="ECO:0000256" key="15">
    <source>
        <dbReference type="ARBA" id="ARBA00047174"/>
    </source>
</evidence>
<dbReference type="Proteomes" id="UP000077069">
    <property type="component" value="Unassembled WGS sequence"/>
</dbReference>
<dbReference type="PANTHER" id="PTHR33353">
    <property type="entry name" value="PUTATIVE (AFU_ORTHOLOGUE AFUA_1G12560)-RELATED"/>
    <property type="match status" value="1"/>
</dbReference>
<gene>
    <name evidence="19" type="ORF">CC84DRAFT_1242218</name>
</gene>
<dbReference type="EMBL" id="KV441551">
    <property type="protein sequence ID" value="OAG07124.1"/>
    <property type="molecule type" value="Genomic_DNA"/>
</dbReference>
<evidence type="ECO:0000256" key="5">
    <source>
        <dbReference type="ARBA" id="ARBA00022729"/>
    </source>
</evidence>
<evidence type="ECO:0000256" key="6">
    <source>
        <dbReference type="ARBA" id="ARBA00023001"/>
    </source>
</evidence>
<evidence type="ECO:0000259" key="18">
    <source>
        <dbReference type="Pfam" id="PF03443"/>
    </source>
</evidence>
<evidence type="ECO:0000256" key="3">
    <source>
        <dbReference type="ARBA" id="ARBA00022525"/>
    </source>
</evidence>
<evidence type="ECO:0000256" key="12">
    <source>
        <dbReference type="ARBA" id="ARBA00023326"/>
    </source>
</evidence>
<evidence type="ECO:0000256" key="9">
    <source>
        <dbReference type="ARBA" id="ARBA00023033"/>
    </source>
</evidence>
<dbReference type="GO" id="GO:0030245">
    <property type="term" value="P:cellulose catabolic process"/>
    <property type="evidence" value="ECO:0007669"/>
    <property type="project" value="UniProtKB-KW"/>
</dbReference>
<dbReference type="AlphaFoldDB" id="A0A177CHW6"/>
<keyword evidence="7" id="KW-0560">Oxidoreductase</keyword>
<sequence>MRWQSTFVTLVAISSTALAHWNYESVLLNGKDTGAYQYVRSTKNSNSPVQDISSKDMVCNVGGNDADVIAKTKTLSVKAGDQIGFRINSVFGHPGIQQVYMSKAPSTAATYQGDGDWFKVYSLTTSNLTNDPIFWAPFPNNVGISDFSFTLPTSLPNGQYLMRAEGLALHGASTVGGAQFYIGCAQLDVTGGASSGTPGPIIKFPGGYSTSDAGILVNMYWPPLRSYTPPGPATWPNKCEDHSPNLLGKTSDGDCTPLAKGATG</sequence>
<keyword evidence="4" id="KW-0479">Metal-binding</keyword>
<keyword evidence="11" id="KW-0119">Carbohydrate metabolism</keyword>
<dbReference type="InterPro" id="IPR005103">
    <property type="entry name" value="AA9_LPMO"/>
</dbReference>
<evidence type="ECO:0000256" key="2">
    <source>
        <dbReference type="ARBA" id="ARBA00004613"/>
    </source>
</evidence>
<comment type="cofactor">
    <cofactor evidence="1">
        <name>Cu(2+)</name>
        <dbReference type="ChEBI" id="CHEBI:29036"/>
    </cofactor>
</comment>
<feature type="signal peptide" evidence="17">
    <location>
        <begin position="1"/>
        <end position="19"/>
    </location>
</feature>
<keyword evidence="5 17" id="KW-0732">Signal</keyword>
<keyword evidence="10" id="KW-1015">Disulfide bond</keyword>
<dbReference type="GO" id="GO:0004497">
    <property type="term" value="F:monooxygenase activity"/>
    <property type="evidence" value="ECO:0007669"/>
    <property type="project" value="UniProtKB-KW"/>
</dbReference>
<organism evidence="19 20">
    <name type="scientific">Paraphaeosphaeria sporulosa</name>
    <dbReference type="NCBI Taxonomy" id="1460663"/>
    <lineage>
        <taxon>Eukaryota</taxon>
        <taxon>Fungi</taxon>
        <taxon>Dikarya</taxon>
        <taxon>Ascomycota</taxon>
        <taxon>Pezizomycotina</taxon>
        <taxon>Dothideomycetes</taxon>
        <taxon>Pleosporomycetidae</taxon>
        <taxon>Pleosporales</taxon>
        <taxon>Massarineae</taxon>
        <taxon>Didymosphaeriaceae</taxon>
        <taxon>Paraphaeosphaeria</taxon>
    </lineage>
</organism>
<dbReference type="GO" id="GO:0046872">
    <property type="term" value="F:metal ion binding"/>
    <property type="evidence" value="ECO:0007669"/>
    <property type="project" value="UniProtKB-KW"/>
</dbReference>
<feature type="chain" id="PRO_5008058222" description="lytic cellulose monooxygenase (C4-dehydrogenating)" evidence="17">
    <location>
        <begin position="20"/>
        <end position="264"/>
    </location>
</feature>
<evidence type="ECO:0000256" key="17">
    <source>
        <dbReference type="SAM" id="SignalP"/>
    </source>
</evidence>
<proteinExistence type="inferred from homology"/>
<keyword evidence="9" id="KW-0503">Monooxygenase</keyword>
<feature type="domain" description="Auxiliary Activity family 9 catalytic" evidence="18">
    <location>
        <begin position="20"/>
        <end position="221"/>
    </location>
</feature>
<dbReference type="STRING" id="1460663.A0A177CHW6"/>
<dbReference type="GO" id="GO:0005576">
    <property type="term" value="C:extracellular region"/>
    <property type="evidence" value="ECO:0007669"/>
    <property type="project" value="UniProtKB-SubCell"/>
</dbReference>
<evidence type="ECO:0000256" key="14">
    <source>
        <dbReference type="ARBA" id="ARBA00045077"/>
    </source>
</evidence>
<accession>A0A177CHW6</accession>
<dbReference type="Gene3D" id="2.70.50.70">
    <property type="match status" value="1"/>
</dbReference>
<comment type="subcellular location">
    <subcellularLocation>
        <location evidence="2">Secreted</location>
    </subcellularLocation>
</comment>
<reference evidence="19 20" key="1">
    <citation type="submission" date="2016-05" db="EMBL/GenBank/DDBJ databases">
        <title>Comparative analysis of secretome profiles of manganese(II)-oxidizing ascomycete fungi.</title>
        <authorList>
            <consortium name="DOE Joint Genome Institute"/>
            <person name="Zeiner C.A."/>
            <person name="Purvine S.O."/>
            <person name="Zink E.M."/>
            <person name="Wu S."/>
            <person name="Pasa-Tolic L."/>
            <person name="Chaput D.L."/>
            <person name="Haridas S."/>
            <person name="Grigoriev I.V."/>
            <person name="Santelli C.M."/>
            <person name="Hansel C.M."/>
        </authorList>
    </citation>
    <scope>NUCLEOTIDE SEQUENCE [LARGE SCALE GENOMIC DNA]</scope>
    <source>
        <strain evidence="19 20">AP3s5-JAC2a</strain>
    </source>
</reference>
<comment type="similarity">
    <text evidence="13">Belongs to the polysaccharide monooxygenase AA9 family.</text>
</comment>
<keyword evidence="8" id="KW-0186">Copper</keyword>
<keyword evidence="20" id="KW-1185">Reference proteome</keyword>
<protein>
    <recommendedName>
        <fullName evidence="15">lytic cellulose monooxygenase (C4-dehydrogenating)</fullName>
        <ecNumber evidence="15">1.14.99.56</ecNumber>
    </recommendedName>
</protein>
<keyword evidence="3" id="KW-0964">Secreted</keyword>
<dbReference type="EC" id="1.14.99.56" evidence="15"/>
<dbReference type="RefSeq" id="XP_018037489.1">
    <property type="nucleotide sequence ID" value="XM_018184079.1"/>
</dbReference>
<dbReference type="CDD" id="cd21175">
    <property type="entry name" value="LPMO_AA9"/>
    <property type="match status" value="1"/>
</dbReference>
<comment type="catalytic activity">
    <reaction evidence="14">
        <text>[(1-&gt;4)-beta-D-glucosyl]n+m + reduced acceptor + O2 = 4-dehydro-beta-D-glucosyl-[(1-&gt;4)-beta-D-glucosyl]n-1 + [(1-&gt;4)-beta-D-glucosyl]m + acceptor + H2O.</text>
        <dbReference type="EC" id="1.14.99.56"/>
    </reaction>
</comment>
<name>A0A177CHW6_9PLEO</name>
<dbReference type="PANTHER" id="PTHR33353:SF10">
    <property type="entry name" value="ENDO-BETA-1,4-GLUCANASE D"/>
    <property type="match status" value="1"/>
</dbReference>
<feature type="region of interest" description="Disordered" evidence="16">
    <location>
        <begin position="240"/>
        <end position="264"/>
    </location>
</feature>
<evidence type="ECO:0000256" key="16">
    <source>
        <dbReference type="SAM" id="MobiDB-lite"/>
    </source>
</evidence>
<keyword evidence="6" id="KW-0136">Cellulose degradation</keyword>
<dbReference type="InterPro" id="IPR049892">
    <property type="entry name" value="AA9"/>
</dbReference>